<organism evidence="2 3">
    <name type="scientific">Halobacillus halophilus (strain ATCC 35676 / DSM 2266 / JCM 20832 / KCTC 3685 / LMG 17431 / NBRC 102448 / NCIMB 2269)</name>
    <name type="common">Sporosarcina halophila</name>
    <dbReference type="NCBI Taxonomy" id="866895"/>
    <lineage>
        <taxon>Bacteria</taxon>
        <taxon>Bacillati</taxon>
        <taxon>Bacillota</taxon>
        <taxon>Bacilli</taxon>
        <taxon>Bacillales</taxon>
        <taxon>Bacillaceae</taxon>
        <taxon>Halobacillus</taxon>
    </lineage>
</organism>
<gene>
    <name evidence="2" type="ordered locus">HBHAL_5035</name>
</gene>
<dbReference type="PANTHER" id="PTHR42924">
    <property type="entry name" value="EXONUCLEASE"/>
    <property type="match status" value="1"/>
</dbReference>
<dbReference type="InterPro" id="IPR004013">
    <property type="entry name" value="PHP_dom"/>
</dbReference>
<sequence length="249" mass="28797">MMNIDFHTHANLSKKIPVSTEEFKEKMGSAHENGLDAVAITEHFNAENFLSFYEEMEEVFPYQGDHYQVGELKVFPGIEIDVKETGHFLVVGDRDSIKAIRKRLIGHEEEDQFINVKDLVEFLADYDVLKIAAHPYRESTPWVHHDEEILRQFDAFDINGKDLFKYGKTMKQRVENLGRQYDTPVVGGSDTHQYLQYGSIYNRFPDCDTISELKDALRNQNYETEVSPCLDTKVHSAKVVKKMLKKQSS</sequence>
<dbReference type="CDD" id="cd07432">
    <property type="entry name" value="PHP_HisPPase"/>
    <property type="match status" value="1"/>
</dbReference>
<dbReference type="RefSeq" id="WP_014645252.1">
    <property type="nucleotide sequence ID" value="NC_017668.1"/>
</dbReference>
<dbReference type="SMART" id="SM00481">
    <property type="entry name" value="POLIIIAc"/>
    <property type="match status" value="1"/>
</dbReference>
<protein>
    <recommendedName>
        <fullName evidence="1">Polymerase/histidinol phosphatase N-terminal domain-containing protein</fullName>
    </recommendedName>
</protein>
<dbReference type="HOGENOM" id="CLU_1101998_0_0_9"/>
<dbReference type="GO" id="GO:0035312">
    <property type="term" value="F:5'-3' DNA exonuclease activity"/>
    <property type="evidence" value="ECO:0007669"/>
    <property type="project" value="TreeGrafter"/>
</dbReference>
<evidence type="ECO:0000259" key="1">
    <source>
        <dbReference type="SMART" id="SM00481"/>
    </source>
</evidence>
<dbReference type="PATRIC" id="fig|866895.3.peg.4075"/>
<dbReference type="Pfam" id="PF02811">
    <property type="entry name" value="PHP"/>
    <property type="match status" value="1"/>
</dbReference>
<name>I0JT98_HALH3</name>
<dbReference type="EMBL" id="HE717023">
    <property type="protein sequence ID" value="CCG47370.1"/>
    <property type="molecule type" value="Genomic_DNA"/>
</dbReference>
<dbReference type="GO" id="GO:0004534">
    <property type="term" value="F:5'-3' RNA exonuclease activity"/>
    <property type="evidence" value="ECO:0007669"/>
    <property type="project" value="TreeGrafter"/>
</dbReference>
<dbReference type="InterPro" id="IPR003141">
    <property type="entry name" value="Pol/His_phosphatase_N"/>
</dbReference>
<dbReference type="SUPFAM" id="SSF89550">
    <property type="entry name" value="PHP domain-like"/>
    <property type="match status" value="1"/>
</dbReference>
<reference evidence="2 3" key="1">
    <citation type="journal article" date="2013" name="Environ. Microbiol.">
        <title>Chloride and organic osmolytes: a hybrid strategy to cope with elevated salinities by the moderately halophilic, chloride-dependent bacterium Halobacillus halophilus.</title>
        <authorList>
            <person name="Saum S.H."/>
            <person name="Pfeiffer F."/>
            <person name="Palm P."/>
            <person name="Rampp M."/>
            <person name="Schuster S.C."/>
            <person name="Muller V."/>
            <person name="Oesterhelt D."/>
        </authorList>
    </citation>
    <scope>NUCLEOTIDE SEQUENCE [LARGE SCALE GENOMIC DNA]</scope>
    <source>
        <strain evidence="3">ATCC 35676 / DSM 2266 / JCM 20832 / KCTC 3685 / LMG 17431 / NBRC 102448 / NCIMB 2269</strain>
    </source>
</reference>
<dbReference type="eggNOG" id="COG0613">
    <property type="taxonomic scope" value="Bacteria"/>
</dbReference>
<dbReference type="KEGG" id="hhd:HBHAL_5035"/>
<proteinExistence type="predicted"/>
<dbReference type="PANTHER" id="PTHR42924:SF3">
    <property type="entry name" value="POLYMERASE_HISTIDINOL PHOSPHATASE N-TERMINAL DOMAIN-CONTAINING PROTEIN"/>
    <property type="match status" value="1"/>
</dbReference>
<evidence type="ECO:0000313" key="3">
    <source>
        <dbReference type="Proteomes" id="UP000007397"/>
    </source>
</evidence>
<dbReference type="AlphaFoldDB" id="I0JT98"/>
<dbReference type="InterPro" id="IPR016195">
    <property type="entry name" value="Pol/histidinol_Pase-like"/>
</dbReference>
<dbReference type="InterPro" id="IPR052018">
    <property type="entry name" value="PHP_domain"/>
</dbReference>
<evidence type="ECO:0000313" key="2">
    <source>
        <dbReference type="EMBL" id="CCG47370.1"/>
    </source>
</evidence>
<feature type="domain" description="Polymerase/histidinol phosphatase N-terminal" evidence="1">
    <location>
        <begin position="4"/>
        <end position="84"/>
    </location>
</feature>
<dbReference type="Proteomes" id="UP000007397">
    <property type="component" value="Chromosome"/>
</dbReference>
<dbReference type="Gene3D" id="3.20.20.140">
    <property type="entry name" value="Metal-dependent hydrolases"/>
    <property type="match status" value="1"/>
</dbReference>
<dbReference type="STRING" id="866895.HBHAL_5035"/>
<keyword evidence="3" id="KW-1185">Reference proteome</keyword>
<accession>I0JT98</accession>